<dbReference type="SUPFAM" id="SSF52540">
    <property type="entry name" value="P-loop containing nucleoside triphosphate hydrolases"/>
    <property type="match status" value="1"/>
</dbReference>
<dbReference type="InterPro" id="IPR056884">
    <property type="entry name" value="NPHP3-like_N"/>
</dbReference>
<sequence>MLDKLKNLSSSLRHKNKAVDSNERPSSSPGVINTNRTPSPSASGNAVPLTNAPVEHATLDTTSTSTPEQSSLLKLCSNTPTILISSDSTSTKEGNEQPKPGSVKISLPEQLWNNAYDSLKKDEVKLVQAYEVVLTREMCGDTAKSNLIVDDIGRRKDQMLKFISSGLNKTEKEAAIKLRAANVVRRVAAVKDAISTGLSPSPEATLVWTALTAAIPFILDATEQSAKNRDGIDNVLLILRKTDILCPRTFTDTAAEEPRRDLTVKLYKSLLLFLIKTVCYCNRNRLGVLLSDSVKLNDWDTQVKNIRDADSALEAWLKAMAPLTTEDNTCLSKLQLTNPSQDKKRIEATAGSLFRDCYRWILDHEAYQKWRNEDEGILWIKGDPGKGKTMLLCGIIDELASLRSLSYFFCQAAYDKTNNNAPAVLRGLIWMLADRNSRLIRHIREGVLREADSVYNDHNSFLTLSDILRNMLQDMDEAVLVVDALDECGDLRTELIELIKETSRHHNVKWLVSSRNWLDIEESLRDAPKLSLEIEKSIGDAVQSYIALKVSELTAVKGYDQETASFIAESLSKHANGTFLWIALVCTNLSGSNRRTAKKMVEQLPPTLDALYRRMLDLVTTSDESQTLSRVLAATTHVHRPVSVTELGNIIEISDDDLKYIDELIKECGSFLTIQDDIIGFVHKSAQDYIENHLQLNDIHQEIYRCSMRAMSRTLKRNIYELDDIASDAKDVQPPDTDPLASIAYCCLYWAQHLERSKNIANEMLEKSLLSTFFYKHYLFWLEAISLLQDIPQAITSMHILRNITKDLQPCPLAEFIYDAQRFILYHRIMLDNYPLQIYESGLVFSPSNSLVKKAYAKMAPAWATLKIHPEDNWPIHLTSFTKDFGFPTAAVYSNDGSCIAIGHEPGVLLVYDMTTGSPCQRGEILDCDAIKAMAYDDTNSNILILYVVKNLIEVRLCSWNLQSLQFKDVQSFPSRSELSPDAKYVSCCEDTGMRLYDVDSNSTFLLPSAAASLSFKARSDSGSSTRNPSKDALSCYSSFPPLAVAASESSSYSSSVYSSSIKYEVTFSTSSSSDSLTPWHTFSADGHGLVVQWDDGSIEVWNISERSLARTFQELRVFRGNIALSKESKILAIIEEKASSESYDELSHWVGQRIVKTDRSIKVLCVETGTLLWQIETRDLDYSQSISFFKHDLVLYSEYDYRPLLSDARTGVCLGVLPGGSGCFTRKMSFQQQLAVVDDHTVRLFDWGQLQVPNTRSLEVVQLLDNQLHVLITEIAASIEWFECWDSDTGEILWSAPSTKEKAFREGRYIVSSSYIAMARDSIVVVFKRDGSLFEQHSSFSITGEGKLCFSPDDTLLVCYGNNFAIVHDIETRKPDRTTFKRGTLSNTGPLWSDNCKRMLVDLTDRALMLYWSIKGFEELEIETSAYGQHSLSPSGTIFAYLTDGFTHKFNYPQITASGLNSDRIQQRQLRIWNLDSKEILSTTSIELRKDEPIYLSFFPCETRILIVEDYKLSIYDTSGALLLSSKYDIPSYLLRGELTFDSDIALRTALGILCITKDIGKGTMQEPFIDDCWVYQDNRKILWLPLDYRQARPKRYSHGRYAFDHENGNSTVLRLEFDKKP</sequence>
<gene>
    <name evidence="4" type="ORF">GOMPHAMPRED_007626</name>
</gene>
<evidence type="ECO:0000313" key="4">
    <source>
        <dbReference type="EMBL" id="CAF9912316.1"/>
    </source>
</evidence>
<evidence type="ECO:0000313" key="5">
    <source>
        <dbReference type="Proteomes" id="UP000664169"/>
    </source>
</evidence>
<feature type="compositionally biased region" description="Polar residues" evidence="2">
    <location>
        <begin position="24"/>
        <end position="44"/>
    </location>
</feature>
<proteinExistence type="predicted"/>
<feature type="region of interest" description="Disordered" evidence="2">
    <location>
        <begin position="1"/>
        <end position="50"/>
    </location>
</feature>
<accession>A0A8H3ET96</accession>
<keyword evidence="5" id="KW-1185">Reference proteome</keyword>
<dbReference type="InterPro" id="IPR015943">
    <property type="entry name" value="WD40/YVTN_repeat-like_dom_sf"/>
</dbReference>
<dbReference type="PANTHER" id="PTHR10039:SF17">
    <property type="entry name" value="FUNGAL STAND N-TERMINAL GOODBYE DOMAIN-CONTAINING PROTEIN-RELATED"/>
    <property type="match status" value="1"/>
</dbReference>
<name>A0A8H3ET96_9LECA</name>
<dbReference type="Gene3D" id="2.130.10.10">
    <property type="entry name" value="YVTN repeat-like/Quinoprotein amine dehydrogenase"/>
    <property type="match status" value="2"/>
</dbReference>
<dbReference type="PANTHER" id="PTHR10039">
    <property type="entry name" value="AMELOGENIN"/>
    <property type="match status" value="1"/>
</dbReference>
<dbReference type="Proteomes" id="UP000664169">
    <property type="component" value="Unassembled WGS sequence"/>
</dbReference>
<dbReference type="InterPro" id="IPR011048">
    <property type="entry name" value="Haem_d1_sf"/>
</dbReference>
<dbReference type="InterPro" id="IPR007111">
    <property type="entry name" value="NACHT_NTPase"/>
</dbReference>
<dbReference type="Gene3D" id="3.40.50.300">
    <property type="entry name" value="P-loop containing nucleotide triphosphate hydrolases"/>
    <property type="match status" value="1"/>
</dbReference>
<keyword evidence="1" id="KW-0677">Repeat</keyword>
<dbReference type="OrthoDB" id="538223at2759"/>
<evidence type="ECO:0000256" key="2">
    <source>
        <dbReference type="SAM" id="MobiDB-lite"/>
    </source>
</evidence>
<protein>
    <recommendedName>
        <fullName evidence="3">NACHT domain-containing protein</fullName>
    </recommendedName>
</protein>
<comment type="caution">
    <text evidence="4">The sequence shown here is derived from an EMBL/GenBank/DDBJ whole genome shotgun (WGS) entry which is preliminary data.</text>
</comment>
<dbReference type="InterPro" id="IPR027417">
    <property type="entry name" value="P-loop_NTPase"/>
</dbReference>
<dbReference type="SUPFAM" id="SSF51004">
    <property type="entry name" value="C-terminal (heme d1) domain of cytochrome cd1-nitrite reductase"/>
    <property type="match status" value="1"/>
</dbReference>
<feature type="domain" description="NACHT" evidence="3">
    <location>
        <begin position="376"/>
        <end position="515"/>
    </location>
</feature>
<organism evidence="4 5">
    <name type="scientific">Gomphillus americanus</name>
    <dbReference type="NCBI Taxonomy" id="1940652"/>
    <lineage>
        <taxon>Eukaryota</taxon>
        <taxon>Fungi</taxon>
        <taxon>Dikarya</taxon>
        <taxon>Ascomycota</taxon>
        <taxon>Pezizomycotina</taxon>
        <taxon>Lecanoromycetes</taxon>
        <taxon>OSLEUM clade</taxon>
        <taxon>Ostropomycetidae</taxon>
        <taxon>Ostropales</taxon>
        <taxon>Graphidaceae</taxon>
        <taxon>Gomphilloideae</taxon>
        <taxon>Gomphillus</taxon>
    </lineage>
</organism>
<dbReference type="Pfam" id="PF17100">
    <property type="entry name" value="NACHT_N"/>
    <property type="match status" value="1"/>
</dbReference>
<reference evidence="4" key="1">
    <citation type="submission" date="2021-03" db="EMBL/GenBank/DDBJ databases">
        <authorList>
            <person name="Tagirdzhanova G."/>
        </authorList>
    </citation>
    <scope>NUCLEOTIDE SEQUENCE</scope>
</reference>
<dbReference type="EMBL" id="CAJPDQ010000007">
    <property type="protein sequence ID" value="CAF9912316.1"/>
    <property type="molecule type" value="Genomic_DNA"/>
</dbReference>
<evidence type="ECO:0000259" key="3">
    <source>
        <dbReference type="PROSITE" id="PS50837"/>
    </source>
</evidence>
<dbReference type="PROSITE" id="PS50837">
    <property type="entry name" value="NACHT"/>
    <property type="match status" value="1"/>
</dbReference>
<dbReference type="SUPFAM" id="SSF82171">
    <property type="entry name" value="DPP6 N-terminal domain-like"/>
    <property type="match status" value="1"/>
</dbReference>
<feature type="region of interest" description="Disordered" evidence="2">
    <location>
        <begin position="84"/>
        <end position="104"/>
    </location>
</feature>
<dbReference type="Pfam" id="PF24883">
    <property type="entry name" value="NPHP3_N"/>
    <property type="match status" value="1"/>
</dbReference>
<dbReference type="InterPro" id="IPR031359">
    <property type="entry name" value="NACHT_N"/>
</dbReference>
<evidence type="ECO:0000256" key="1">
    <source>
        <dbReference type="ARBA" id="ARBA00022737"/>
    </source>
</evidence>